<dbReference type="InterPro" id="IPR017853">
    <property type="entry name" value="GH"/>
</dbReference>
<organism evidence="3 4">
    <name type="scientific">Nocardioides daedukensis</name>
    <dbReference type="NCBI Taxonomy" id="634462"/>
    <lineage>
        <taxon>Bacteria</taxon>
        <taxon>Bacillati</taxon>
        <taxon>Actinomycetota</taxon>
        <taxon>Actinomycetes</taxon>
        <taxon>Propionibacteriales</taxon>
        <taxon>Nocardioidaceae</taxon>
        <taxon>Nocardioides</taxon>
    </lineage>
</organism>
<dbReference type="SUPFAM" id="SSF51445">
    <property type="entry name" value="(Trans)glycosidases"/>
    <property type="match status" value="1"/>
</dbReference>
<proteinExistence type="predicted"/>
<dbReference type="RefSeq" id="WP_179502240.1">
    <property type="nucleotide sequence ID" value="NZ_JACCAA010000001.1"/>
</dbReference>
<evidence type="ECO:0000256" key="1">
    <source>
        <dbReference type="SAM" id="MobiDB-lite"/>
    </source>
</evidence>
<name>A0A7Y9S0Z3_9ACTN</name>
<evidence type="ECO:0000313" key="4">
    <source>
        <dbReference type="Proteomes" id="UP000540656"/>
    </source>
</evidence>
<feature type="signal peptide" evidence="2">
    <location>
        <begin position="1"/>
        <end position="22"/>
    </location>
</feature>
<dbReference type="EMBL" id="JACCAA010000001">
    <property type="protein sequence ID" value="NYG59161.1"/>
    <property type="molecule type" value="Genomic_DNA"/>
</dbReference>
<feature type="chain" id="PRO_5031342079" description="DUF1906 domain-containing protein" evidence="2">
    <location>
        <begin position="23"/>
        <end position="333"/>
    </location>
</feature>
<evidence type="ECO:0000256" key="2">
    <source>
        <dbReference type="SAM" id="SignalP"/>
    </source>
</evidence>
<reference evidence="3 4" key="1">
    <citation type="submission" date="2020-07" db="EMBL/GenBank/DDBJ databases">
        <title>Sequencing the genomes of 1000 actinobacteria strains.</title>
        <authorList>
            <person name="Klenk H.-P."/>
        </authorList>
    </citation>
    <scope>NUCLEOTIDE SEQUENCE [LARGE SCALE GENOMIC DNA]</scope>
    <source>
        <strain evidence="3 4">DSM 23819</strain>
    </source>
</reference>
<dbReference type="Gene3D" id="3.20.20.80">
    <property type="entry name" value="Glycosidases"/>
    <property type="match status" value="1"/>
</dbReference>
<dbReference type="PROSITE" id="PS51257">
    <property type="entry name" value="PROKAR_LIPOPROTEIN"/>
    <property type="match status" value="1"/>
</dbReference>
<comment type="caution">
    <text evidence="3">The sequence shown here is derived from an EMBL/GenBank/DDBJ whole genome shotgun (WGS) entry which is preliminary data.</text>
</comment>
<feature type="compositionally biased region" description="Low complexity" evidence="1">
    <location>
        <begin position="24"/>
        <end position="45"/>
    </location>
</feature>
<gene>
    <name evidence="3" type="ORF">BJ980_002084</name>
</gene>
<keyword evidence="4" id="KW-1185">Reference proteome</keyword>
<dbReference type="AlphaFoldDB" id="A0A7Y9S0Z3"/>
<sequence length="333" mass="36030">MRRLRPAVAALCLATMGLTACGQETPEATPEPTITSATPSATPTAKKSRDPLADAVEDLAKDMTPSAESTTDAPDPEVSTKDVETNYGLKDPTYGSDISWPQCPKGAGSVKGREGLGMPMPKKEWKFVVIGLTNGPAMTQNPCLADQLAWAKKNKVLVSAYAVATYPSDDQLAQFGTTGPYDASTTEGKLSNWGYAQGVFNIKTLQDVNLPVPALWIDVEPVPSPPLVAWSKDTAANALVVQGISRAYREADYRIGIYSTPNLWRTVVGKLRLGYPEWRAAGPTSEKEAVRRCRGESIQGGQAVLGQWVEDRRDRNVTCPYQVGQLANWFILL</sequence>
<evidence type="ECO:0000313" key="3">
    <source>
        <dbReference type="EMBL" id="NYG59161.1"/>
    </source>
</evidence>
<dbReference type="Proteomes" id="UP000540656">
    <property type="component" value="Unassembled WGS sequence"/>
</dbReference>
<evidence type="ECO:0008006" key="5">
    <source>
        <dbReference type="Google" id="ProtNLM"/>
    </source>
</evidence>
<feature type="region of interest" description="Disordered" evidence="1">
    <location>
        <begin position="23"/>
        <end position="88"/>
    </location>
</feature>
<keyword evidence="2" id="KW-0732">Signal</keyword>
<accession>A0A7Y9S0Z3</accession>
<protein>
    <recommendedName>
        <fullName evidence="5">DUF1906 domain-containing protein</fullName>
    </recommendedName>
</protein>